<dbReference type="InterPro" id="IPR014710">
    <property type="entry name" value="RmlC-like_jellyroll"/>
</dbReference>
<dbReference type="AlphaFoldDB" id="A0A7X6D874"/>
<evidence type="ECO:0000313" key="5">
    <source>
        <dbReference type="EMBL" id="NKC67517.1"/>
    </source>
</evidence>
<dbReference type="InterPro" id="IPR036390">
    <property type="entry name" value="WH_DNA-bd_sf"/>
</dbReference>
<protein>
    <submittedName>
        <fullName evidence="5">Helix-turn-helix domain-containing protein</fullName>
    </submittedName>
</protein>
<dbReference type="PROSITE" id="PS51063">
    <property type="entry name" value="HTH_CRP_2"/>
    <property type="match status" value="1"/>
</dbReference>
<evidence type="ECO:0000256" key="2">
    <source>
        <dbReference type="ARBA" id="ARBA00023125"/>
    </source>
</evidence>
<dbReference type="SUPFAM" id="SSF51206">
    <property type="entry name" value="cAMP-binding domain-like"/>
    <property type="match status" value="1"/>
</dbReference>
<dbReference type="InterPro" id="IPR018490">
    <property type="entry name" value="cNMP-bd_dom_sf"/>
</dbReference>
<dbReference type="GO" id="GO:0003677">
    <property type="term" value="F:DNA binding"/>
    <property type="evidence" value="ECO:0007669"/>
    <property type="project" value="UniProtKB-KW"/>
</dbReference>
<dbReference type="Proteomes" id="UP000521358">
    <property type="component" value="Unassembled WGS sequence"/>
</dbReference>
<evidence type="ECO:0000259" key="4">
    <source>
        <dbReference type="PROSITE" id="PS51063"/>
    </source>
</evidence>
<dbReference type="Pfam" id="PF13545">
    <property type="entry name" value="HTH_Crp_2"/>
    <property type="match status" value="1"/>
</dbReference>
<evidence type="ECO:0000256" key="1">
    <source>
        <dbReference type="ARBA" id="ARBA00023015"/>
    </source>
</evidence>
<evidence type="ECO:0000313" key="6">
    <source>
        <dbReference type="Proteomes" id="UP000521358"/>
    </source>
</evidence>
<dbReference type="EMBL" id="JAAVMB010000004">
    <property type="protein sequence ID" value="NKC67517.1"/>
    <property type="molecule type" value="Genomic_DNA"/>
</dbReference>
<reference evidence="5 6" key="1">
    <citation type="submission" date="2020-03" db="EMBL/GenBank/DDBJ databases">
        <title>Bacterial samples isolated from urine from healthy bovine heifers (Gyr breed).</title>
        <authorList>
            <person name="Giannattasio-Ferraz S."/>
            <person name="Maskeri L."/>
            <person name="Penido A."/>
            <person name="Barbosa-Stancioli E.F."/>
            <person name="Putonti C."/>
        </authorList>
    </citation>
    <scope>NUCLEOTIDE SEQUENCE [LARGE SCALE GENOMIC DNA]</scope>
    <source>
        <strain evidence="5 6">UFMG-H7</strain>
    </source>
</reference>
<dbReference type="GO" id="GO:0006355">
    <property type="term" value="P:regulation of DNA-templated transcription"/>
    <property type="evidence" value="ECO:0007669"/>
    <property type="project" value="InterPro"/>
</dbReference>
<comment type="caution">
    <text evidence="5">The sequence shown here is derived from an EMBL/GenBank/DDBJ whole genome shotgun (WGS) entry which is preliminary data.</text>
</comment>
<dbReference type="SUPFAM" id="SSF46785">
    <property type="entry name" value="Winged helix' DNA-binding domain"/>
    <property type="match status" value="1"/>
</dbReference>
<dbReference type="InterPro" id="IPR012318">
    <property type="entry name" value="HTH_CRP"/>
</dbReference>
<proteinExistence type="predicted"/>
<evidence type="ECO:0000256" key="3">
    <source>
        <dbReference type="ARBA" id="ARBA00023163"/>
    </source>
</evidence>
<dbReference type="Gene3D" id="2.60.120.10">
    <property type="entry name" value="Jelly Rolls"/>
    <property type="match status" value="1"/>
</dbReference>
<keyword evidence="1" id="KW-0805">Transcription regulation</keyword>
<sequence length="160" mass="18220">MENGSNLILSYYVSGGILGDIELLTNDYTATVTVITLSEVTCVKIPIEKNLDYLTQNLSFIRELATGLTIKLQDSSNNYLSTALFSGEERLCSYILDGSYKHHFQDNLRDVSETLGLSYRHVSRLLKKLVDEQIIERQTSGYYITNEDVLRKLSMTHKRN</sequence>
<feature type="domain" description="HTH crp-type" evidence="4">
    <location>
        <begin position="85"/>
        <end position="148"/>
    </location>
</feature>
<gene>
    <name evidence="5" type="ORF">HED35_05405</name>
</gene>
<keyword evidence="2" id="KW-0238">DNA-binding</keyword>
<accession>A0A7X6D874</accession>
<organism evidence="5 6">
    <name type="scientific">Vagococcus fluvialis</name>
    <dbReference type="NCBI Taxonomy" id="2738"/>
    <lineage>
        <taxon>Bacteria</taxon>
        <taxon>Bacillati</taxon>
        <taxon>Bacillota</taxon>
        <taxon>Bacilli</taxon>
        <taxon>Lactobacillales</taxon>
        <taxon>Enterococcaceae</taxon>
        <taxon>Vagococcus</taxon>
    </lineage>
</organism>
<keyword evidence="3" id="KW-0804">Transcription</keyword>
<name>A0A7X6D874_9ENTE</name>